<gene>
    <name evidence="1" type="ORF">WA026_003290</name>
</gene>
<evidence type="ECO:0000313" key="1">
    <source>
        <dbReference type="EMBL" id="KAK9869534.1"/>
    </source>
</evidence>
<reference evidence="1 2" key="1">
    <citation type="submission" date="2023-03" db="EMBL/GenBank/DDBJ databases">
        <title>Genome insight into feeding habits of ladybird beetles.</title>
        <authorList>
            <person name="Li H.-S."/>
            <person name="Huang Y.-H."/>
            <person name="Pang H."/>
        </authorList>
    </citation>
    <scope>NUCLEOTIDE SEQUENCE [LARGE SCALE GENOMIC DNA]</scope>
    <source>
        <strain evidence="1">SYSU_2023b</strain>
        <tissue evidence="1">Whole body</tissue>
    </source>
</reference>
<dbReference type="Proteomes" id="UP001431783">
    <property type="component" value="Unassembled WGS sequence"/>
</dbReference>
<proteinExistence type="predicted"/>
<accession>A0AAW1TQW4</accession>
<protein>
    <submittedName>
        <fullName evidence="1">Uncharacterized protein</fullName>
    </submittedName>
</protein>
<name>A0AAW1TQW4_9CUCU</name>
<dbReference type="AlphaFoldDB" id="A0AAW1TQW4"/>
<evidence type="ECO:0000313" key="2">
    <source>
        <dbReference type="Proteomes" id="UP001431783"/>
    </source>
</evidence>
<comment type="caution">
    <text evidence="1">The sequence shown here is derived from an EMBL/GenBank/DDBJ whole genome shotgun (WGS) entry which is preliminary data.</text>
</comment>
<sequence length="295" mass="34247">MEDLMKITTPKMKQTTLNKFFSPPTDQLGRCKIEQGSWLNTKNYVPYSKESFSKKKSLNKKNNKSLKKSKNVTGNTESAEYWKGLQAAFPTCGQSSSDKLNIDTKKKKTDNILLTRSESFETYGMVLPTADKIIENINKIRKEAKALDDYEQLYIEEDSISEVPNDLGIINTSPIKDSLLDCKHLSLKKLKWYFENNLDYIKDIKNGVQSSRRHEIYQHLSERNKLTYNTSTIVFSSDQIEYLLSKLEISIDPYGVNTEYIMMVLLPELCLRIFMDVHKITFDEAVEYLEWRPVD</sequence>
<keyword evidence="2" id="KW-1185">Reference proteome</keyword>
<organism evidence="1 2">
    <name type="scientific">Henosepilachna vigintioctopunctata</name>
    <dbReference type="NCBI Taxonomy" id="420089"/>
    <lineage>
        <taxon>Eukaryota</taxon>
        <taxon>Metazoa</taxon>
        <taxon>Ecdysozoa</taxon>
        <taxon>Arthropoda</taxon>
        <taxon>Hexapoda</taxon>
        <taxon>Insecta</taxon>
        <taxon>Pterygota</taxon>
        <taxon>Neoptera</taxon>
        <taxon>Endopterygota</taxon>
        <taxon>Coleoptera</taxon>
        <taxon>Polyphaga</taxon>
        <taxon>Cucujiformia</taxon>
        <taxon>Coccinelloidea</taxon>
        <taxon>Coccinellidae</taxon>
        <taxon>Epilachninae</taxon>
        <taxon>Epilachnini</taxon>
        <taxon>Henosepilachna</taxon>
    </lineage>
</organism>
<dbReference type="EMBL" id="JARQZJ010000001">
    <property type="protein sequence ID" value="KAK9869534.1"/>
    <property type="molecule type" value="Genomic_DNA"/>
</dbReference>